<keyword evidence="5 9" id="KW-0479">Metal-binding</keyword>
<dbReference type="GO" id="GO:0020037">
    <property type="term" value="F:heme binding"/>
    <property type="evidence" value="ECO:0007669"/>
    <property type="project" value="InterPro"/>
</dbReference>
<keyword evidence="4 9" id="KW-0349">Heme</keyword>
<evidence type="ECO:0000256" key="4">
    <source>
        <dbReference type="ARBA" id="ARBA00022617"/>
    </source>
</evidence>
<evidence type="ECO:0000256" key="11">
    <source>
        <dbReference type="SAM" id="Phobius"/>
    </source>
</evidence>
<dbReference type="SUPFAM" id="SSF48264">
    <property type="entry name" value="Cytochrome P450"/>
    <property type="match status" value="1"/>
</dbReference>
<feature type="transmembrane region" description="Helical" evidence="11">
    <location>
        <begin position="212"/>
        <end position="233"/>
    </location>
</feature>
<comment type="cofactor">
    <cofactor evidence="1 9">
        <name>heme</name>
        <dbReference type="ChEBI" id="CHEBI:30413"/>
    </cofactor>
</comment>
<dbReference type="GO" id="GO:0016712">
    <property type="term" value="F:oxidoreductase activity, acting on paired donors, with incorporation or reduction of molecular oxygen, reduced flavin or flavoprotein as one donor, and incorporation of one atom of oxygen"/>
    <property type="evidence" value="ECO:0007669"/>
    <property type="project" value="UniProtKB-EC"/>
</dbReference>
<keyword evidence="7 9" id="KW-0408">Iron</keyword>
<dbReference type="Pfam" id="PF00067">
    <property type="entry name" value="p450"/>
    <property type="match status" value="2"/>
</dbReference>
<dbReference type="InterPro" id="IPR050705">
    <property type="entry name" value="Cytochrome_P450_3A"/>
</dbReference>
<dbReference type="Proteomes" id="UP000005226">
    <property type="component" value="Chromosome 4"/>
</dbReference>
<evidence type="ECO:0000256" key="2">
    <source>
        <dbReference type="ARBA" id="ARBA00010617"/>
    </source>
</evidence>
<keyword evidence="13" id="KW-1185">Reference proteome</keyword>
<dbReference type="InterPro" id="IPR017972">
    <property type="entry name" value="Cyt_P450_CS"/>
</dbReference>
<dbReference type="InterPro" id="IPR036396">
    <property type="entry name" value="Cyt_P450_sf"/>
</dbReference>
<evidence type="ECO:0000256" key="3">
    <source>
        <dbReference type="ARBA" id="ARBA00012109"/>
    </source>
</evidence>
<evidence type="ECO:0000256" key="9">
    <source>
        <dbReference type="PIRSR" id="PIRSR602401-1"/>
    </source>
</evidence>
<evidence type="ECO:0000256" key="1">
    <source>
        <dbReference type="ARBA" id="ARBA00001971"/>
    </source>
</evidence>
<organism evidence="12 13">
    <name type="scientific">Takifugu rubripes</name>
    <name type="common">Japanese pufferfish</name>
    <name type="synonym">Fugu rubripes</name>
    <dbReference type="NCBI Taxonomy" id="31033"/>
    <lineage>
        <taxon>Eukaryota</taxon>
        <taxon>Metazoa</taxon>
        <taxon>Chordata</taxon>
        <taxon>Craniata</taxon>
        <taxon>Vertebrata</taxon>
        <taxon>Euteleostomi</taxon>
        <taxon>Actinopterygii</taxon>
        <taxon>Neopterygii</taxon>
        <taxon>Teleostei</taxon>
        <taxon>Neoteleostei</taxon>
        <taxon>Acanthomorphata</taxon>
        <taxon>Eupercaria</taxon>
        <taxon>Tetraodontiformes</taxon>
        <taxon>Tetradontoidea</taxon>
        <taxon>Tetraodontidae</taxon>
        <taxon>Takifugu</taxon>
    </lineage>
</organism>
<evidence type="ECO:0000256" key="6">
    <source>
        <dbReference type="ARBA" id="ARBA00023002"/>
    </source>
</evidence>
<dbReference type="PANTHER" id="PTHR24302:SF17">
    <property type="entry name" value="CYTOCHROME P450, FAMILY 3, SUBFAMILY C, POLYPEPTIDE 4-RELATED"/>
    <property type="match status" value="1"/>
</dbReference>
<proteinExistence type="inferred from homology"/>
<name>A0A674MZM3_TAKRU</name>
<dbReference type="InterPro" id="IPR002401">
    <property type="entry name" value="Cyt_P450_E_grp-I"/>
</dbReference>
<keyword evidence="8 10" id="KW-0503">Monooxygenase</keyword>
<evidence type="ECO:0000256" key="5">
    <source>
        <dbReference type="ARBA" id="ARBA00022723"/>
    </source>
</evidence>
<reference evidence="12" key="2">
    <citation type="submission" date="2025-08" db="UniProtKB">
        <authorList>
            <consortium name="Ensembl"/>
        </authorList>
    </citation>
    <scope>IDENTIFICATION</scope>
</reference>
<comment type="similarity">
    <text evidence="2 10">Belongs to the cytochrome P450 family.</text>
</comment>
<dbReference type="GO" id="GO:0005506">
    <property type="term" value="F:iron ion binding"/>
    <property type="evidence" value="ECO:0007669"/>
    <property type="project" value="InterPro"/>
</dbReference>
<evidence type="ECO:0000256" key="10">
    <source>
        <dbReference type="RuleBase" id="RU000461"/>
    </source>
</evidence>
<dbReference type="Ensembl" id="ENSTRUT00000080970.1">
    <property type="protein sequence ID" value="ENSTRUP00000066408.1"/>
    <property type="gene ID" value="ENSTRUG00000001326.3"/>
</dbReference>
<dbReference type="EC" id="1.14.14.1" evidence="3"/>
<keyword evidence="11" id="KW-0472">Membrane</keyword>
<dbReference type="PROSITE" id="PS00086">
    <property type="entry name" value="CYTOCHROME_P450"/>
    <property type="match status" value="1"/>
</dbReference>
<evidence type="ECO:0000256" key="8">
    <source>
        <dbReference type="ARBA" id="ARBA00023033"/>
    </source>
</evidence>
<keyword evidence="11" id="KW-1133">Transmembrane helix</keyword>
<dbReference type="GO" id="GO:0008395">
    <property type="term" value="F:steroid hydroxylase activity"/>
    <property type="evidence" value="ECO:0007669"/>
    <property type="project" value="TreeGrafter"/>
</dbReference>
<dbReference type="PANTHER" id="PTHR24302">
    <property type="entry name" value="CYTOCHROME P450 FAMILY 3"/>
    <property type="match status" value="1"/>
</dbReference>
<feature type="binding site" description="axial binding residue" evidence="9">
    <location>
        <position position="413"/>
    </location>
    <ligand>
        <name>heme</name>
        <dbReference type="ChEBI" id="CHEBI:30413"/>
    </ligand>
    <ligandPart>
        <name>Fe</name>
        <dbReference type="ChEBI" id="CHEBI:18248"/>
    </ligandPart>
</feature>
<accession>A0A674MZM3</accession>
<evidence type="ECO:0000313" key="13">
    <source>
        <dbReference type="Proteomes" id="UP000005226"/>
    </source>
</evidence>
<dbReference type="Gene3D" id="1.10.630.10">
    <property type="entry name" value="Cytochrome P450"/>
    <property type="match status" value="1"/>
</dbReference>
<dbReference type="AlphaFoldDB" id="A0A674MZM3"/>
<dbReference type="FunFam" id="1.10.630.10:FF:000182">
    <property type="entry name" value="Cytochrome P450 3A4"/>
    <property type="match status" value="1"/>
</dbReference>
<evidence type="ECO:0000256" key="7">
    <source>
        <dbReference type="ARBA" id="ARBA00023004"/>
    </source>
</evidence>
<keyword evidence="6 10" id="KW-0560">Oxidoreductase</keyword>
<dbReference type="PRINTS" id="PR00463">
    <property type="entry name" value="EP450I"/>
</dbReference>
<dbReference type="InterPro" id="IPR001128">
    <property type="entry name" value="Cyt_P450"/>
</dbReference>
<evidence type="ECO:0000313" key="12">
    <source>
        <dbReference type="Ensembl" id="ENSTRUP00000066408.1"/>
    </source>
</evidence>
<dbReference type="PRINTS" id="PR00385">
    <property type="entry name" value="P450"/>
</dbReference>
<keyword evidence="11" id="KW-0812">Transmembrane</keyword>
<dbReference type="GeneTree" id="ENSGT00950000182958"/>
<reference evidence="12 13" key="1">
    <citation type="journal article" date="2011" name="Genome Biol. Evol.">
        <title>Integration of the genetic map and genome assembly of fugu facilitates insights into distinct features of genome evolution in teleosts and mammals.</title>
        <authorList>
            <person name="Kai W."/>
            <person name="Kikuchi K."/>
            <person name="Tohari S."/>
            <person name="Chew A.K."/>
            <person name="Tay A."/>
            <person name="Fujiwara A."/>
            <person name="Hosoya S."/>
            <person name="Suetake H."/>
            <person name="Naruse K."/>
            <person name="Brenner S."/>
            <person name="Suzuki Y."/>
            <person name="Venkatesh B."/>
        </authorList>
    </citation>
    <scope>NUCLEOTIDE SEQUENCE [LARGE SCALE GENOMIC DNA]</scope>
</reference>
<gene>
    <name evidence="12" type="primary">LOC101076110</name>
</gene>
<sequence length="467" mass="53642">MFEFVLFSGTTWALLALFFALLLLYGVWPYHHFKKLGIRGPRPLPFMGSTFYYRKGIIPFESWCQAEYGDVWGMFEGRTPVLMVSDPEILKTVLVKECYSVFTNRRDSGFAGPLEDSVSAVKDERWKRIRSTISPCFTSGRLKNAFPIVARYADRITKKLEQSNLDEPINVKEFLAPYSLDAVTSVSFSVEADSINNPNDPLIVNLKKVFKFNFVVFFLVAFFPFCARLFQFLGIDLIPRSSVNYFYNVIKNFKDQHHADEHASIILSQAFIFIFGGYETTTTTLTNVLYGLAINPDVLQVLHKEIDTNIPSDAPISYEDLMGLQYLDQVLNESQRLYPTAPRLERACKKTVQIHGLTILEGTIVGIPVHLLHKDPRFWSSPEEFRPERFSKDSTEEVNPYAFMPFGLGPRNCVGMRYAILVMKMLIVRLLQSYTVETCKDTMIPLEFDWKSQPLKPIKLSFIPRQK</sequence>
<protein>
    <recommendedName>
        <fullName evidence="3">unspecific monooxygenase</fullName>
        <ecNumber evidence="3">1.14.14.1</ecNumber>
    </recommendedName>
</protein>
<reference evidence="12" key="3">
    <citation type="submission" date="2025-09" db="UniProtKB">
        <authorList>
            <consortium name="Ensembl"/>
        </authorList>
    </citation>
    <scope>IDENTIFICATION</scope>
</reference>
<feature type="transmembrane region" description="Helical" evidence="11">
    <location>
        <begin position="12"/>
        <end position="30"/>
    </location>
</feature>